<comment type="subcellular location">
    <subcellularLocation>
        <location evidence="1">Cell membrane</location>
    </subcellularLocation>
</comment>
<reference evidence="7 8" key="1">
    <citation type="submission" date="2017-02" db="EMBL/GenBank/DDBJ databases">
        <authorList>
            <person name="Peterson S.W."/>
        </authorList>
    </citation>
    <scope>NUCLEOTIDE SEQUENCE [LARGE SCALE GENOMIC DNA]</scope>
    <source>
        <strain evidence="7 8">ATCC BAA-908</strain>
    </source>
</reference>
<evidence type="ECO:0000256" key="1">
    <source>
        <dbReference type="ARBA" id="ARBA00004236"/>
    </source>
</evidence>
<evidence type="ECO:0000256" key="2">
    <source>
        <dbReference type="ARBA" id="ARBA00022475"/>
    </source>
</evidence>
<dbReference type="EMBL" id="FUWG01000012">
    <property type="protein sequence ID" value="SJZ57472.1"/>
    <property type="molecule type" value="Genomic_DNA"/>
</dbReference>
<evidence type="ECO:0000313" key="8">
    <source>
        <dbReference type="Proteomes" id="UP000190423"/>
    </source>
</evidence>
<proteinExistence type="predicted"/>
<dbReference type="NCBIfam" id="TIGR01195">
    <property type="entry name" value="oadG_fam"/>
    <property type="match status" value="1"/>
</dbReference>
<feature type="transmembrane region" description="Helical" evidence="6">
    <location>
        <begin position="12"/>
        <end position="35"/>
    </location>
</feature>
<accession>A0A1T4LRW2</accession>
<evidence type="ECO:0000256" key="3">
    <source>
        <dbReference type="ARBA" id="ARBA00022692"/>
    </source>
</evidence>
<keyword evidence="5 6" id="KW-0472">Membrane</keyword>
<keyword evidence="4 6" id="KW-1133">Transmembrane helix</keyword>
<dbReference type="GO" id="GO:0005886">
    <property type="term" value="C:plasma membrane"/>
    <property type="evidence" value="ECO:0007669"/>
    <property type="project" value="UniProtKB-SubCell"/>
</dbReference>
<keyword evidence="3 6" id="KW-0812">Transmembrane</keyword>
<name>A0A1T4LRW2_TREPO</name>
<dbReference type="GeneID" id="78316988"/>
<dbReference type="GO" id="GO:0036376">
    <property type="term" value="P:sodium ion export across plasma membrane"/>
    <property type="evidence" value="ECO:0007669"/>
    <property type="project" value="InterPro"/>
</dbReference>
<evidence type="ECO:0000256" key="5">
    <source>
        <dbReference type="ARBA" id="ARBA00023136"/>
    </source>
</evidence>
<dbReference type="RefSeq" id="WP_078933603.1">
    <property type="nucleotide sequence ID" value="NZ_FUWG01000012.1"/>
</dbReference>
<dbReference type="GO" id="GO:0015081">
    <property type="term" value="F:sodium ion transmembrane transporter activity"/>
    <property type="evidence" value="ECO:0007669"/>
    <property type="project" value="InterPro"/>
</dbReference>
<dbReference type="Pfam" id="PF04277">
    <property type="entry name" value="OAD_gamma"/>
    <property type="match status" value="1"/>
</dbReference>
<dbReference type="InterPro" id="IPR005899">
    <property type="entry name" value="Na_pump_deCOase"/>
</dbReference>
<dbReference type="Proteomes" id="UP000190423">
    <property type="component" value="Unassembled WGS sequence"/>
</dbReference>
<keyword evidence="2" id="KW-1003">Cell membrane</keyword>
<gene>
    <name evidence="7" type="ORF">SAMN02745149_01705</name>
</gene>
<dbReference type="STRING" id="261392.SAMN02745149_01705"/>
<protein>
    <submittedName>
        <fullName evidence="7">Oxaloacetate decarboxylase, gamma subunit</fullName>
    </submittedName>
</protein>
<keyword evidence="8" id="KW-1185">Reference proteome</keyword>
<dbReference type="AlphaFoldDB" id="A0A1T4LRW2"/>
<evidence type="ECO:0000256" key="4">
    <source>
        <dbReference type="ARBA" id="ARBA00022989"/>
    </source>
</evidence>
<evidence type="ECO:0000256" key="6">
    <source>
        <dbReference type="SAM" id="Phobius"/>
    </source>
</evidence>
<evidence type="ECO:0000313" key="7">
    <source>
        <dbReference type="EMBL" id="SJZ57472.1"/>
    </source>
</evidence>
<sequence length="92" mass="9300">MTISEMLGQSGLLTLLGLGVVFAFIIILIFCMKLLQVLVHALKLDKGDSKATVKKAPAAAPAATAVSAAAPAADAKAIVAAIAAAIREKESV</sequence>
<organism evidence="7 8">
    <name type="scientific">Treponema porcinum</name>
    <dbReference type="NCBI Taxonomy" id="261392"/>
    <lineage>
        <taxon>Bacteria</taxon>
        <taxon>Pseudomonadati</taxon>
        <taxon>Spirochaetota</taxon>
        <taxon>Spirochaetia</taxon>
        <taxon>Spirochaetales</taxon>
        <taxon>Treponemataceae</taxon>
        <taxon>Treponema</taxon>
    </lineage>
</organism>